<dbReference type="EC" id="2.1.1.37" evidence="8"/>
<feature type="active site" evidence="6">
    <location>
        <position position="85"/>
    </location>
</feature>
<sequence length="354" mass="39677">MGKARFRVLDLFCGAGGFSYGIDQNPHFTTLLALDFEQAAIDTFSHNFPKAQAICGDITDIKIKNTLIKHAKRLKVNMLIGGPPCQGFSLKGKKLGLQDPRNFLFLEYLDIVGQLQPELFIIENVKSIFSTANGYFKNEIEKHIQNLGYKVDSTILNAKDYGVPQNRERAFFIAHKRQHLGFPATSKTQVCVKDAISDLAYLQSNQGEIISSYKNPAQSAYQTLLRGEILQYHKASNHSQIAIKKLEMIPQEKGKECLPKTLHGKQKFSTTWGRLKWNEISPTIDTRFDTPSNGTNSHPFLHRSITPREAARIQSFSDSFIFLGKKTQVCKQIGNAVPPLLAKALADHIASELI</sequence>
<organism evidence="9 10">
    <name type="scientific">Helicobacter canis</name>
    <dbReference type="NCBI Taxonomy" id="29419"/>
    <lineage>
        <taxon>Bacteria</taxon>
        <taxon>Pseudomonadati</taxon>
        <taxon>Campylobacterota</taxon>
        <taxon>Epsilonproteobacteria</taxon>
        <taxon>Campylobacterales</taxon>
        <taxon>Helicobacteraceae</taxon>
        <taxon>Helicobacter</taxon>
    </lineage>
</organism>
<dbReference type="GO" id="GO:0003677">
    <property type="term" value="F:DNA binding"/>
    <property type="evidence" value="ECO:0007669"/>
    <property type="project" value="TreeGrafter"/>
</dbReference>
<dbReference type="Gene3D" id="3.90.120.10">
    <property type="entry name" value="DNA Methylase, subunit A, domain 2"/>
    <property type="match status" value="1"/>
</dbReference>
<dbReference type="PROSITE" id="PS00094">
    <property type="entry name" value="C5_MTASE_1"/>
    <property type="match status" value="1"/>
</dbReference>
<evidence type="ECO:0000256" key="1">
    <source>
        <dbReference type="ARBA" id="ARBA00022603"/>
    </source>
</evidence>
<dbReference type="EMBL" id="UGHV01000001">
    <property type="protein sequence ID" value="STO97666.1"/>
    <property type="molecule type" value="Genomic_DNA"/>
</dbReference>
<evidence type="ECO:0000256" key="3">
    <source>
        <dbReference type="ARBA" id="ARBA00022691"/>
    </source>
</evidence>
<dbReference type="PANTHER" id="PTHR10629:SF52">
    <property type="entry name" value="DNA (CYTOSINE-5)-METHYLTRANSFERASE 1"/>
    <property type="match status" value="1"/>
</dbReference>
<keyword evidence="4" id="KW-0680">Restriction system</keyword>
<dbReference type="GO" id="GO:0044027">
    <property type="term" value="P:negative regulation of gene expression via chromosomal CpG island methylation"/>
    <property type="evidence" value="ECO:0007669"/>
    <property type="project" value="TreeGrafter"/>
</dbReference>
<comment type="similarity">
    <text evidence="6 7">Belongs to the class I-like SAM-binding methyltransferase superfamily. C5-methyltransferase family.</text>
</comment>
<name>A0A377J751_9HELI</name>
<dbReference type="InterPro" id="IPR031303">
    <property type="entry name" value="C5_meth_CS"/>
</dbReference>
<gene>
    <name evidence="9" type="primary">haeIIIM</name>
    <name evidence="9" type="ORF">NCTC12410_01501</name>
</gene>
<dbReference type="GO" id="GO:0003886">
    <property type="term" value="F:DNA (cytosine-5-)-methyltransferase activity"/>
    <property type="evidence" value="ECO:0007669"/>
    <property type="project" value="UniProtKB-EC"/>
</dbReference>
<evidence type="ECO:0000256" key="8">
    <source>
        <dbReference type="RuleBase" id="RU000417"/>
    </source>
</evidence>
<evidence type="ECO:0000313" key="9">
    <source>
        <dbReference type="EMBL" id="STO97666.1"/>
    </source>
</evidence>
<evidence type="ECO:0000256" key="7">
    <source>
        <dbReference type="RuleBase" id="RU000416"/>
    </source>
</evidence>
<dbReference type="PANTHER" id="PTHR10629">
    <property type="entry name" value="CYTOSINE-SPECIFIC METHYLTRANSFERASE"/>
    <property type="match status" value="1"/>
</dbReference>
<dbReference type="PRINTS" id="PR00105">
    <property type="entry name" value="C5METTRFRASE"/>
</dbReference>
<dbReference type="InterPro" id="IPR018117">
    <property type="entry name" value="C5_DNA_meth_AS"/>
</dbReference>
<evidence type="ECO:0000256" key="4">
    <source>
        <dbReference type="ARBA" id="ARBA00022747"/>
    </source>
</evidence>
<dbReference type="Pfam" id="PF00145">
    <property type="entry name" value="DNA_methylase"/>
    <property type="match status" value="1"/>
</dbReference>
<protein>
    <recommendedName>
        <fullName evidence="8">Cytosine-specific methyltransferase</fullName>
        <ecNumber evidence="8">2.1.1.37</ecNumber>
    </recommendedName>
</protein>
<proteinExistence type="inferred from homology"/>
<dbReference type="SUPFAM" id="SSF53335">
    <property type="entry name" value="S-adenosyl-L-methionine-dependent methyltransferases"/>
    <property type="match status" value="1"/>
</dbReference>
<dbReference type="InterPro" id="IPR001525">
    <property type="entry name" value="C5_MeTfrase"/>
</dbReference>
<dbReference type="Proteomes" id="UP000254841">
    <property type="component" value="Unassembled WGS sequence"/>
</dbReference>
<dbReference type="InterPro" id="IPR050390">
    <property type="entry name" value="C5-Methyltransferase"/>
</dbReference>
<dbReference type="GO" id="GO:0032259">
    <property type="term" value="P:methylation"/>
    <property type="evidence" value="ECO:0007669"/>
    <property type="project" value="UniProtKB-KW"/>
</dbReference>
<comment type="catalytic activity">
    <reaction evidence="5 8">
        <text>a 2'-deoxycytidine in DNA + S-adenosyl-L-methionine = a 5-methyl-2'-deoxycytidine in DNA + S-adenosyl-L-homocysteine + H(+)</text>
        <dbReference type="Rhea" id="RHEA:13681"/>
        <dbReference type="Rhea" id="RHEA-COMP:11369"/>
        <dbReference type="Rhea" id="RHEA-COMP:11370"/>
        <dbReference type="ChEBI" id="CHEBI:15378"/>
        <dbReference type="ChEBI" id="CHEBI:57856"/>
        <dbReference type="ChEBI" id="CHEBI:59789"/>
        <dbReference type="ChEBI" id="CHEBI:85452"/>
        <dbReference type="ChEBI" id="CHEBI:85454"/>
        <dbReference type="EC" id="2.1.1.37"/>
    </reaction>
</comment>
<dbReference type="REBASE" id="431477">
    <property type="entry name" value="M1.Hca12410I"/>
</dbReference>
<evidence type="ECO:0000256" key="5">
    <source>
        <dbReference type="ARBA" id="ARBA00047422"/>
    </source>
</evidence>
<dbReference type="PROSITE" id="PS00095">
    <property type="entry name" value="C5_MTASE_2"/>
    <property type="match status" value="1"/>
</dbReference>
<dbReference type="RefSeq" id="WP_181814238.1">
    <property type="nucleotide sequence ID" value="NZ_UGHV01000001.1"/>
</dbReference>
<dbReference type="Gene3D" id="3.40.50.150">
    <property type="entry name" value="Vaccinia Virus protein VP39"/>
    <property type="match status" value="1"/>
</dbReference>
<keyword evidence="1 6" id="KW-0489">Methyltransferase</keyword>
<evidence type="ECO:0000313" key="10">
    <source>
        <dbReference type="Proteomes" id="UP000254841"/>
    </source>
</evidence>
<dbReference type="NCBIfam" id="TIGR00675">
    <property type="entry name" value="dcm"/>
    <property type="match status" value="1"/>
</dbReference>
<dbReference type="InterPro" id="IPR029063">
    <property type="entry name" value="SAM-dependent_MTases_sf"/>
</dbReference>
<accession>A0A377J751</accession>
<dbReference type="GO" id="GO:0009307">
    <property type="term" value="P:DNA restriction-modification system"/>
    <property type="evidence" value="ECO:0007669"/>
    <property type="project" value="UniProtKB-KW"/>
</dbReference>
<keyword evidence="3 6" id="KW-0949">S-adenosyl-L-methionine</keyword>
<dbReference type="AlphaFoldDB" id="A0A377J751"/>
<evidence type="ECO:0000256" key="2">
    <source>
        <dbReference type="ARBA" id="ARBA00022679"/>
    </source>
</evidence>
<reference evidence="9 10" key="1">
    <citation type="submission" date="2018-06" db="EMBL/GenBank/DDBJ databases">
        <authorList>
            <consortium name="Pathogen Informatics"/>
            <person name="Doyle S."/>
        </authorList>
    </citation>
    <scope>NUCLEOTIDE SEQUENCE [LARGE SCALE GENOMIC DNA]</scope>
    <source>
        <strain evidence="9 10">NCTC12410</strain>
    </source>
</reference>
<keyword evidence="2 6" id="KW-0808">Transferase</keyword>
<evidence type="ECO:0000256" key="6">
    <source>
        <dbReference type="PROSITE-ProRule" id="PRU01016"/>
    </source>
</evidence>
<dbReference type="PROSITE" id="PS51679">
    <property type="entry name" value="SAM_MT_C5"/>
    <property type="match status" value="1"/>
</dbReference>